<accession>A0A8T0QYG5</accession>
<keyword evidence="3" id="KW-1185">Reference proteome</keyword>
<reference evidence="2" key="1">
    <citation type="submission" date="2020-05" db="EMBL/GenBank/DDBJ databases">
        <title>WGS assembly of Panicum virgatum.</title>
        <authorList>
            <person name="Lovell J.T."/>
            <person name="Jenkins J."/>
            <person name="Shu S."/>
            <person name="Juenger T.E."/>
            <person name="Schmutz J."/>
        </authorList>
    </citation>
    <scope>NUCLEOTIDE SEQUENCE</scope>
    <source>
        <strain evidence="2">AP13</strain>
    </source>
</reference>
<organism evidence="2 3">
    <name type="scientific">Panicum virgatum</name>
    <name type="common">Blackwell switchgrass</name>
    <dbReference type="NCBI Taxonomy" id="38727"/>
    <lineage>
        <taxon>Eukaryota</taxon>
        <taxon>Viridiplantae</taxon>
        <taxon>Streptophyta</taxon>
        <taxon>Embryophyta</taxon>
        <taxon>Tracheophyta</taxon>
        <taxon>Spermatophyta</taxon>
        <taxon>Magnoliopsida</taxon>
        <taxon>Liliopsida</taxon>
        <taxon>Poales</taxon>
        <taxon>Poaceae</taxon>
        <taxon>PACMAD clade</taxon>
        <taxon>Panicoideae</taxon>
        <taxon>Panicodae</taxon>
        <taxon>Paniceae</taxon>
        <taxon>Panicinae</taxon>
        <taxon>Panicum</taxon>
        <taxon>Panicum sect. Hiantes</taxon>
    </lineage>
</organism>
<comment type="caution">
    <text evidence="2">The sequence shown here is derived from an EMBL/GenBank/DDBJ whole genome shotgun (WGS) entry which is preliminary data.</text>
</comment>
<protein>
    <submittedName>
        <fullName evidence="2">Uncharacterized protein</fullName>
    </submittedName>
</protein>
<dbReference type="EMBL" id="CM029048">
    <property type="protein sequence ID" value="KAG2578357.1"/>
    <property type="molecule type" value="Genomic_DNA"/>
</dbReference>
<sequence length="190" mass="20783">MYEINCSIPEPNCTLDLPVFPVRSSASSPGLRSHPPPHHPNPHPPRAYRRRQEPAPSPRRRTTQNRHHRHRTRAQSPTLHHQNRPAQIPAVAAPSSPHSPPIPASISNWCPQSWHPVTAPSSRRDPNPDAQLGYILAALHQPAVAAPSPPDASPTPAPHHPHPGVSRGILFTPSYRAAESLPPARCILTT</sequence>
<name>A0A8T0QYG5_PANVG</name>
<feature type="compositionally biased region" description="Pro residues" evidence="1">
    <location>
        <begin position="147"/>
        <end position="158"/>
    </location>
</feature>
<proteinExistence type="predicted"/>
<evidence type="ECO:0000313" key="3">
    <source>
        <dbReference type="Proteomes" id="UP000823388"/>
    </source>
</evidence>
<feature type="region of interest" description="Disordered" evidence="1">
    <location>
        <begin position="143"/>
        <end position="169"/>
    </location>
</feature>
<dbReference type="Proteomes" id="UP000823388">
    <property type="component" value="Chromosome 6N"/>
</dbReference>
<feature type="compositionally biased region" description="Basic residues" evidence="1">
    <location>
        <begin position="58"/>
        <end position="73"/>
    </location>
</feature>
<gene>
    <name evidence="2" type="ORF">PVAP13_6NG220806</name>
</gene>
<feature type="compositionally biased region" description="Basic residues" evidence="1">
    <location>
        <begin position="35"/>
        <end position="49"/>
    </location>
</feature>
<feature type="region of interest" description="Disordered" evidence="1">
    <location>
        <begin position="13"/>
        <end position="84"/>
    </location>
</feature>
<evidence type="ECO:0000313" key="2">
    <source>
        <dbReference type="EMBL" id="KAG2578357.1"/>
    </source>
</evidence>
<evidence type="ECO:0000256" key="1">
    <source>
        <dbReference type="SAM" id="MobiDB-lite"/>
    </source>
</evidence>
<dbReference type="AlphaFoldDB" id="A0A8T0QYG5"/>